<dbReference type="HAMAP" id="MF_00171">
    <property type="entry name" value="TruA"/>
    <property type="match status" value="1"/>
</dbReference>
<name>A0AA51ZUX7_9BACT</name>
<evidence type="ECO:0000256" key="3">
    <source>
        <dbReference type="ARBA" id="ARBA00023235"/>
    </source>
</evidence>
<dbReference type="InterPro" id="IPR020094">
    <property type="entry name" value="TruA/RsuA/RluB/E/F_N"/>
</dbReference>
<comment type="similarity">
    <text evidence="1 4 7">Belongs to the tRNA pseudouridine synthase TruA family.</text>
</comment>
<dbReference type="NCBIfam" id="TIGR00071">
    <property type="entry name" value="hisT_truA"/>
    <property type="match status" value="1"/>
</dbReference>
<dbReference type="Gene3D" id="3.30.70.580">
    <property type="entry name" value="Pseudouridine synthase I, catalytic domain, N-terminal subdomain"/>
    <property type="match status" value="1"/>
</dbReference>
<reference evidence="9" key="1">
    <citation type="submission" date="2023-08" db="EMBL/GenBank/DDBJ databases">
        <title>Comparative genomics and taxonomic characterization of three novel marine species of genus Marivirga.</title>
        <authorList>
            <person name="Muhammad N."/>
            <person name="Kim S.-G."/>
        </authorList>
    </citation>
    <scope>NUCLEOTIDE SEQUENCE</scope>
    <source>
        <strain evidence="9">BKB1-2</strain>
    </source>
</reference>
<dbReference type="KEGG" id="marp:QYS47_33380"/>
<dbReference type="InterPro" id="IPR020095">
    <property type="entry name" value="PsdUridine_synth_TruA_C"/>
</dbReference>
<comment type="catalytic activity">
    <reaction evidence="4 7">
        <text>uridine(38/39/40) in tRNA = pseudouridine(38/39/40) in tRNA</text>
        <dbReference type="Rhea" id="RHEA:22376"/>
        <dbReference type="Rhea" id="RHEA-COMP:10085"/>
        <dbReference type="Rhea" id="RHEA-COMP:10087"/>
        <dbReference type="ChEBI" id="CHEBI:65314"/>
        <dbReference type="ChEBI" id="CHEBI:65315"/>
        <dbReference type="EC" id="5.4.99.12"/>
    </reaction>
</comment>
<proteinExistence type="inferred from homology"/>
<dbReference type="Gene3D" id="3.30.70.660">
    <property type="entry name" value="Pseudouridine synthase I, catalytic domain, C-terminal subdomain"/>
    <property type="match status" value="1"/>
</dbReference>
<dbReference type="AlphaFoldDB" id="A0AA51ZUX7"/>
<dbReference type="GO" id="GO:0160147">
    <property type="term" value="F:tRNA pseudouridine(38-40) synthase activity"/>
    <property type="evidence" value="ECO:0007669"/>
    <property type="project" value="UniProtKB-EC"/>
</dbReference>
<comment type="caution">
    <text evidence="4">Lacks conserved residue(s) required for the propagation of feature annotation.</text>
</comment>
<organism evidence="9">
    <name type="scientific">Marivirga arenosa</name>
    <dbReference type="NCBI Taxonomy" id="3059076"/>
    <lineage>
        <taxon>Bacteria</taxon>
        <taxon>Pseudomonadati</taxon>
        <taxon>Bacteroidota</taxon>
        <taxon>Cytophagia</taxon>
        <taxon>Cytophagales</taxon>
        <taxon>Marivirgaceae</taxon>
        <taxon>Marivirga</taxon>
    </lineage>
</organism>
<dbReference type="RefSeq" id="WP_322346647.1">
    <property type="nucleotide sequence ID" value="NZ_CP129968.2"/>
</dbReference>
<keyword evidence="3 4" id="KW-0413">Isomerase</keyword>
<dbReference type="PIRSF" id="PIRSF001430">
    <property type="entry name" value="tRNA_psdUrid_synth"/>
    <property type="match status" value="1"/>
</dbReference>
<dbReference type="EC" id="5.4.99.12" evidence="4"/>
<dbReference type="InterPro" id="IPR020097">
    <property type="entry name" value="PsdUridine_synth_TruA_a/b_dom"/>
</dbReference>
<dbReference type="PANTHER" id="PTHR11142">
    <property type="entry name" value="PSEUDOURIDYLATE SYNTHASE"/>
    <property type="match status" value="1"/>
</dbReference>
<evidence type="ECO:0000256" key="7">
    <source>
        <dbReference type="RuleBase" id="RU003792"/>
    </source>
</evidence>
<dbReference type="PANTHER" id="PTHR11142:SF0">
    <property type="entry name" value="TRNA PSEUDOURIDINE SYNTHASE-LIKE 1"/>
    <property type="match status" value="1"/>
</dbReference>
<feature type="domain" description="Pseudouridine synthase I TruA alpha/beta" evidence="8">
    <location>
        <begin position="149"/>
        <end position="259"/>
    </location>
</feature>
<dbReference type="Proteomes" id="UP001232019">
    <property type="component" value="Chromosome"/>
</dbReference>
<evidence type="ECO:0000256" key="6">
    <source>
        <dbReference type="PIRSR" id="PIRSR001430-2"/>
    </source>
</evidence>
<accession>A0AA51ZUX7</accession>
<feature type="binding site" evidence="4 6">
    <location>
        <position position="116"/>
    </location>
    <ligand>
        <name>substrate</name>
    </ligand>
</feature>
<dbReference type="Pfam" id="PF01416">
    <property type="entry name" value="PseudoU_synth_1"/>
    <property type="match status" value="1"/>
</dbReference>
<comment type="subunit">
    <text evidence="4">Homodimer.</text>
</comment>
<feature type="active site" description="Nucleophile" evidence="4 5">
    <location>
        <position position="58"/>
    </location>
</feature>
<dbReference type="GO" id="GO:0031119">
    <property type="term" value="P:tRNA pseudouridine synthesis"/>
    <property type="evidence" value="ECO:0007669"/>
    <property type="project" value="UniProtKB-UniRule"/>
</dbReference>
<evidence type="ECO:0000256" key="4">
    <source>
        <dbReference type="HAMAP-Rule" id="MF_00171"/>
    </source>
</evidence>
<evidence type="ECO:0000256" key="5">
    <source>
        <dbReference type="PIRSR" id="PIRSR001430-1"/>
    </source>
</evidence>
<dbReference type="GO" id="GO:0003723">
    <property type="term" value="F:RNA binding"/>
    <property type="evidence" value="ECO:0007669"/>
    <property type="project" value="InterPro"/>
</dbReference>
<evidence type="ECO:0000313" key="9">
    <source>
        <dbReference type="EMBL" id="WNB17249.1"/>
    </source>
</evidence>
<protein>
    <recommendedName>
        <fullName evidence="4">tRNA pseudouridine synthase A</fullName>
        <ecNumber evidence="4">5.4.99.12</ecNumber>
    </recommendedName>
    <alternativeName>
        <fullName evidence="4">tRNA pseudouridine(38-40) synthase</fullName>
    </alternativeName>
    <alternativeName>
        <fullName evidence="4">tRNA pseudouridylate synthase I</fullName>
    </alternativeName>
    <alternativeName>
        <fullName evidence="4">tRNA-uridine isomerase I</fullName>
    </alternativeName>
</protein>
<dbReference type="SUPFAM" id="SSF55120">
    <property type="entry name" value="Pseudouridine synthase"/>
    <property type="match status" value="1"/>
</dbReference>
<comment type="function">
    <text evidence="4">Formation of pseudouridine at positions 38, 39 and 40 in the anticodon stem and loop of transfer RNAs.</text>
</comment>
<dbReference type="InterPro" id="IPR001406">
    <property type="entry name" value="PsdUridine_synth_TruA"/>
</dbReference>
<evidence type="ECO:0000259" key="8">
    <source>
        <dbReference type="Pfam" id="PF01416"/>
    </source>
</evidence>
<evidence type="ECO:0000256" key="1">
    <source>
        <dbReference type="ARBA" id="ARBA00009375"/>
    </source>
</evidence>
<dbReference type="InterPro" id="IPR020103">
    <property type="entry name" value="PsdUridine_synth_cat_dom_sf"/>
</dbReference>
<dbReference type="EMBL" id="CP129968">
    <property type="protein sequence ID" value="WNB17249.1"/>
    <property type="molecule type" value="Genomic_DNA"/>
</dbReference>
<keyword evidence="2 4" id="KW-0819">tRNA processing</keyword>
<evidence type="ECO:0000256" key="2">
    <source>
        <dbReference type="ARBA" id="ARBA00022694"/>
    </source>
</evidence>
<sequence>MASRYKFFYLIEIQYLGFRYHGWQFQKEVKTLQGMLERTFKFLFEQQTFKILASGRTDAMVSAESSYFELFTNHELELDSFIQELDYNLPPDIKVKNISVVDAKFNVIQDVELKTYHYYFASVQEKYPFASPLMNCIQAPLDIEAMISAASIYKGLHDFKFFMTGDAENKNTERYIEDSKIEPNQELTASFFPEDSFVFSVTGKGFMRYQVRYMMGALIKIGMGEISIKDLENTLKGKEAAFEKFNAAASGLMVKNVKFK</sequence>
<gene>
    <name evidence="4 9" type="primary">truA</name>
    <name evidence="9" type="ORF">QYS47_33380</name>
</gene>